<dbReference type="GO" id="GO:0000155">
    <property type="term" value="F:phosphorelay sensor kinase activity"/>
    <property type="evidence" value="ECO:0007669"/>
    <property type="project" value="InterPro"/>
</dbReference>
<keyword evidence="5" id="KW-0418">Kinase</keyword>
<comment type="caution">
    <text evidence="8">The sequence shown here is derived from an EMBL/GenBank/DDBJ whole genome shotgun (WGS) entry which is preliminary data.</text>
</comment>
<sequence length="467" mass="52723">MDSLYKSILNLQQPPQLLAVSPATLLSLVRAVIDALIDNQIPATLWLKLPPGEIWQAEVQRYHNQVQLPHTTYIIVPQDNSNLDKYKFPSVPIRLKFNNQLRREYFLMVTSPNFCSLIFAYRLGPKQRQIKAKENTTLSKGAAPSASMTIRKRPPLVALYSFEGHIIQSIINSLKLASGDEPQIMVEVVPAIPEPLFLNQILTKQIHHQEQIRSRAKFRRNQALNKVIRARKQSNLSVRDDFLSELCQEFRTPLAHMKMALSLLNSPQLKPAQKQRYLQVLSTECDRQNSLINGLLELIQLDRAVQTPLESVRLSEIVPGVVSTYQPLATEKGIMLAYTIPEDLPPVSCVNAWLKQIVINLLHNSIKFTPTNGQVWVRSRLQNDFVQLEFRDTGIGIPPSEIPKIFDRFYRVRPAAGEDVSGAGLGLTIVQQLLLRCGGSISVKSRLGEGSTFNVLFPVYPSEELKT</sequence>
<dbReference type="InterPro" id="IPR003661">
    <property type="entry name" value="HisK_dim/P_dom"/>
</dbReference>
<dbReference type="InterPro" id="IPR036890">
    <property type="entry name" value="HATPase_C_sf"/>
</dbReference>
<evidence type="ECO:0000256" key="5">
    <source>
        <dbReference type="ARBA" id="ARBA00022777"/>
    </source>
</evidence>
<dbReference type="InterPro" id="IPR005467">
    <property type="entry name" value="His_kinase_dom"/>
</dbReference>
<keyword evidence="9" id="KW-1185">Reference proteome</keyword>
<evidence type="ECO:0000256" key="6">
    <source>
        <dbReference type="ARBA" id="ARBA00023012"/>
    </source>
</evidence>
<dbReference type="PROSITE" id="PS50109">
    <property type="entry name" value="HIS_KIN"/>
    <property type="match status" value="1"/>
</dbReference>
<evidence type="ECO:0000259" key="7">
    <source>
        <dbReference type="PROSITE" id="PS50109"/>
    </source>
</evidence>
<keyword evidence="6" id="KW-0902">Two-component regulatory system</keyword>
<evidence type="ECO:0000313" key="9">
    <source>
        <dbReference type="Proteomes" id="UP000441797"/>
    </source>
</evidence>
<dbReference type="Pfam" id="PF00512">
    <property type="entry name" value="HisKA"/>
    <property type="match status" value="1"/>
</dbReference>
<dbReference type="InterPro" id="IPR019278">
    <property type="entry name" value="DICT_dom"/>
</dbReference>
<protein>
    <recommendedName>
        <fullName evidence="2">histidine kinase</fullName>
        <ecNumber evidence="2">2.7.13.3</ecNumber>
    </recommendedName>
</protein>
<accession>A0A6N8FZ32</accession>
<comment type="catalytic activity">
    <reaction evidence="1">
        <text>ATP + protein L-histidine = ADP + protein N-phospho-L-histidine.</text>
        <dbReference type="EC" id="2.7.13.3"/>
    </reaction>
</comment>
<dbReference type="SUPFAM" id="SSF55874">
    <property type="entry name" value="ATPase domain of HSP90 chaperone/DNA topoisomerase II/histidine kinase"/>
    <property type="match status" value="1"/>
</dbReference>
<dbReference type="AlphaFoldDB" id="A0A6N8FZ32"/>
<evidence type="ECO:0000256" key="1">
    <source>
        <dbReference type="ARBA" id="ARBA00000085"/>
    </source>
</evidence>
<keyword evidence="3" id="KW-0597">Phosphoprotein</keyword>
<proteinExistence type="predicted"/>
<dbReference type="InterPro" id="IPR003594">
    <property type="entry name" value="HATPase_dom"/>
</dbReference>
<dbReference type="SMART" id="SM00387">
    <property type="entry name" value="HATPase_c"/>
    <property type="match status" value="1"/>
</dbReference>
<dbReference type="RefSeq" id="WP_105218664.1">
    <property type="nucleotide sequence ID" value="NZ_CAWNSU010000005.1"/>
</dbReference>
<dbReference type="EMBL" id="NAPY01000020">
    <property type="protein sequence ID" value="MUL37387.1"/>
    <property type="molecule type" value="Genomic_DNA"/>
</dbReference>
<dbReference type="InterPro" id="IPR050736">
    <property type="entry name" value="Sensor_HK_Regulatory"/>
</dbReference>
<dbReference type="PANTHER" id="PTHR43711:SF31">
    <property type="entry name" value="HISTIDINE KINASE"/>
    <property type="match status" value="1"/>
</dbReference>
<name>A0A6N8FZ32_9CHRO</name>
<dbReference type="SMART" id="SM00388">
    <property type="entry name" value="HisKA"/>
    <property type="match status" value="1"/>
</dbReference>
<dbReference type="Gene3D" id="3.30.565.10">
    <property type="entry name" value="Histidine kinase-like ATPase, C-terminal domain"/>
    <property type="match status" value="1"/>
</dbReference>
<evidence type="ECO:0000256" key="3">
    <source>
        <dbReference type="ARBA" id="ARBA00022553"/>
    </source>
</evidence>
<evidence type="ECO:0000256" key="4">
    <source>
        <dbReference type="ARBA" id="ARBA00022679"/>
    </source>
</evidence>
<keyword evidence="4" id="KW-0808">Transferase</keyword>
<feature type="domain" description="Histidine kinase" evidence="7">
    <location>
        <begin position="245"/>
        <end position="461"/>
    </location>
</feature>
<gene>
    <name evidence="8" type="ORF">BWI75_13880</name>
</gene>
<dbReference type="Pfam" id="PF02518">
    <property type="entry name" value="HATPase_c"/>
    <property type="match status" value="1"/>
</dbReference>
<dbReference type="PRINTS" id="PR00344">
    <property type="entry name" value="BCTRLSENSOR"/>
</dbReference>
<dbReference type="Gene3D" id="1.10.287.130">
    <property type="match status" value="1"/>
</dbReference>
<dbReference type="EC" id="2.7.13.3" evidence="2"/>
<evidence type="ECO:0000256" key="2">
    <source>
        <dbReference type="ARBA" id="ARBA00012438"/>
    </source>
</evidence>
<dbReference type="Pfam" id="PF10069">
    <property type="entry name" value="DICT"/>
    <property type="match status" value="1"/>
</dbReference>
<evidence type="ECO:0000313" key="8">
    <source>
        <dbReference type="EMBL" id="MUL37387.1"/>
    </source>
</evidence>
<organism evidence="8 9">
    <name type="scientific">Gloeocapsopsis dulcis AAB1 = 1H9</name>
    <dbReference type="NCBI Taxonomy" id="1433147"/>
    <lineage>
        <taxon>Bacteria</taxon>
        <taxon>Bacillati</taxon>
        <taxon>Cyanobacteriota</taxon>
        <taxon>Cyanophyceae</taxon>
        <taxon>Oscillatoriophycideae</taxon>
        <taxon>Chroococcales</taxon>
        <taxon>Chroococcaceae</taxon>
        <taxon>Gloeocapsopsis</taxon>
        <taxon>Gloeocapsopsis dulcis</taxon>
    </lineage>
</organism>
<dbReference type="PANTHER" id="PTHR43711">
    <property type="entry name" value="TWO-COMPONENT HISTIDINE KINASE"/>
    <property type="match status" value="1"/>
</dbReference>
<dbReference type="FunFam" id="3.30.565.10:FF:000006">
    <property type="entry name" value="Sensor histidine kinase WalK"/>
    <property type="match status" value="1"/>
</dbReference>
<dbReference type="InterPro" id="IPR036097">
    <property type="entry name" value="HisK_dim/P_sf"/>
</dbReference>
<dbReference type="InterPro" id="IPR004358">
    <property type="entry name" value="Sig_transdc_His_kin-like_C"/>
</dbReference>
<reference evidence="8 9" key="1">
    <citation type="journal article" date="2019" name="Front. Microbiol.">
        <title>Genomic Features for Desiccation Tolerance and Sugar Biosynthesis in the Extremophile Gloeocapsopsis sp. UTEX B3054.</title>
        <authorList>
            <person name="Urrejola C."/>
            <person name="Alcorta J."/>
            <person name="Salas L."/>
            <person name="Vasquez M."/>
            <person name="Polz M.F."/>
            <person name="Vicuna R."/>
            <person name="Diez B."/>
        </authorList>
    </citation>
    <scope>NUCLEOTIDE SEQUENCE [LARGE SCALE GENOMIC DNA]</scope>
    <source>
        <strain evidence="8 9">1H9</strain>
    </source>
</reference>
<dbReference type="CDD" id="cd00075">
    <property type="entry name" value="HATPase"/>
    <property type="match status" value="1"/>
</dbReference>
<dbReference type="SUPFAM" id="SSF47384">
    <property type="entry name" value="Homodimeric domain of signal transducing histidine kinase"/>
    <property type="match status" value="1"/>
</dbReference>
<dbReference type="OrthoDB" id="476434at2"/>
<dbReference type="Proteomes" id="UP000441797">
    <property type="component" value="Unassembled WGS sequence"/>
</dbReference>
<dbReference type="CDD" id="cd00082">
    <property type="entry name" value="HisKA"/>
    <property type="match status" value="1"/>
</dbReference>